<dbReference type="InterPro" id="IPR021047">
    <property type="entry name" value="Mannosyltransferase_CMT1"/>
</dbReference>
<dbReference type="PANTHER" id="PTHR34144:SF5">
    <property type="entry name" value="ALPHA-1,3-MANNOSYLTRANSFERASE CMT1"/>
    <property type="match status" value="1"/>
</dbReference>
<dbReference type="Proteomes" id="UP000078576">
    <property type="component" value="Unassembled WGS sequence"/>
</dbReference>
<sequence>MISRFKRRFLLRFQTGFAVFLLLYFLVYCLGFGRLTNPATSKLFGGTKINGEQQVVIIYEDDADTIDPEIKREAYVRAILDSEDTSTPRLSCPRLNAERYDYLKVPDGERRLMYFFALDLREVVDLLPRLLGSVVEAMRFLGPQNSVLSVVEGNSDDGTREVLSALKPELEALGITYILRSSDINPIGSDDRIGNLAKLRSQALEPLRKDWSATARLLGLPVLELGFMEDATVVFLNDVAACTDDILELLHQRAFQEADMTCAMDWYYPGERDQLSFFYDVWISRSLSGNLFFDIPVEDGSWDNAEHLLPYDADAESRTRLAAHRPFQVFSCWNGAVAFTARPLLDGKVGFRRVMDDECFQGEPQLFCKDMWFHGYGRIAVVPSVNLEYSNEKGRWIKAERGYASDWTAREGGEAEEQGEEGRDGMPPMKIEWKGPPRRVKCVPEFTRQFWVPWNESLGV</sequence>
<evidence type="ECO:0000313" key="2">
    <source>
        <dbReference type="EMBL" id="KUI53747.1"/>
    </source>
</evidence>
<dbReference type="PANTHER" id="PTHR34144">
    <property type="entry name" value="CHROMOSOME 8, WHOLE GENOME SHOTGUN SEQUENCE"/>
    <property type="match status" value="1"/>
</dbReference>
<reference evidence="3" key="1">
    <citation type="submission" date="2014-12" db="EMBL/GenBank/DDBJ databases">
        <title>Genome Sequence of Valsa Canker Pathogens Uncovers a Specific Adaption of Colonization on Woody Bark.</title>
        <authorList>
            <person name="Yin Z."/>
            <person name="Liu H."/>
            <person name="Gao X."/>
            <person name="Li Z."/>
            <person name="Song N."/>
            <person name="Ke X."/>
            <person name="Dai Q."/>
            <person name="Wu Y."/>
            <person name="Sun Y."/>
            <person name="Xu J.-R."/>
            <person name="Kang Z.K."/>
            <person name="Wang L."/>
            <person name="Huang L."/>
        </authorList>
    </citation>
    <scope>NUCLEOTIDE SEQUENCE [LARGE SCALE GENOMIC DNA]</scope>
    <source>
        <strain evidence="3">SXYL134</strain>
    </source>
</reference>
<name>A0A194UPY7_CYTMA</name>
<dbReference type="Pfam" id="PF11735">
    <property type="entry name" value="CAP59_mtransfer"/>
    <property type="match status" value="1"/>
</dbReference>
<protein>
    <submittedName>
        <fullName evidence="2">Alpha-1,3-mannosyltransferase CMT1</fullName>
    </submittedName>
</protein>
<dbReference type="EMBL" id="KN714670">
    <property type="protein sequence ID" value="KUI53747.1"/>
    <property type="molecule type" value="Genomic_DNA"/>
</dbReference>
<gene>
    <name evidence="2" type="ORF">VP1G_01223</name>
</gene>
<evidence type="ECO:0000256" key="1">
    <source>
        <dbReference type="SAM" id="MobiDB-lite"/>
    </source>
</evidence>
<dbReference type="AlphaFoldDB" id="A0A194UPY7"/>
<feature type="region of interest" description="Disordered" evidence="1">
    <location>
        <begin position="409"/>
        <end position="431"/>
    </location>
</feature>
<keyword evidence="3" id="KW-1185">Reference proteome</keyword>
<dbReference type="OrthoDB" id="262547at2759"/>
<evidence type="ECO:0000313" key="3">
    <source>
        <dbReference type="Proteomes" id="UP000078576"/>
    </source>
</evidence>
<organism evidence="2 3">
    <name type="scientific">Cytospora mali</name>
    <name type="common">Apple Valsa canker fungus</name>
    <name type="synonym">Valsa mali</name>
    <dbReference type="NCBI Taxonomy" id="578113"/>
    <lineage>
        <taxon>Eukaryota</taxon>
        <taxon>Fungi</taxon>
        <taxon>Dikarya</taxon>
        <taxon>Ascomycota</taxon>
        <taxon>Pezizomycotina</taxon>
        <taxon>Sordariomycetes</taxon>
        <taxon>Sordariomycetidae</taxon>
        <taxon>Diaporthales</taxon>
        <taxon>Cytosporaceae</taxon>
        <taxon>Cytospora</taxon>
    </lineage>
</organism>
<proteinExistence type="predicted"/>
<accession>A0A194UPY7</accession>